<dbReference type="InterPro" id="IPR028082">
    <property type="entry name" value="Peripla_BP_I"/>
</dbReference>
<dbReference type="CDD" id="cd06354">
    <property type="entry name" value="PBP1_PrnA-like"/>
    <property type="match status" value="1"/>
</dbReference>
<evidence type="ECO:0000259" key="9">
    <source>
        <dbReference type="Pfam" id="PF02608"/>
    </source>
</evidence>
<keyword evidence="5" id="KW-0472">Membrane</keyword>
<feature type="signal peptide" evidence="8">
    <location>
        <begin position="1"/>
        <end position="22"/>
    </location>
</feature>
<dbReference type="Pfam" id="PF02608">
    <property type="entry name" value="Bmp"/>
    <property type="match status" value="1"/>
</dbReference>
<evidence type="ECO:0000256" key="2">
    <source>
        <dbReference type="ARBA" id="ARBA00008610"/>
    </source>
</evidence>
<evidence type="ECO:0000256" key="3">
    <source>
        <dbReference type="ARBA" id="ARBA00022475"/>
    </source>
</evidence>
<dbReference type="Proteomes" id="UP000593758">
    <property type="component" value="Chromosome"/>
</dbReference>
<dbReference type="PANTHER" id="PTHR34296:SF2">
    <property type="entry name" value="ABC TRANSPORTER GUANOSINE-BINDING PROTEIN NUPN"/>
    <property type="match status" value="1"/>
</dbReference>
<keyword evidence="6" id="KW-0449">Lipoprotein</keyword>
<feature type="chain" id="PRO_5038864910" evidence="8">
    <location>
        <begin position="23"/>
        <end position="372"/>
    </location>
</feature>
<dbReference type="KEGG" id="halt:IM660_05520"/>
<keyword evidence="11" id="KW-1185">Reference proteome</keyword>
<dbReference type="EMBL" id="CP063169">
    <property type="protein sequence ID" value="QOR71736.1"/>
    <property type="molecule type" value="Genomic_DNA"/>
</dbReference>
<name>A0A7M1SVX0_9MICO</name>
<evidence type="ECO:0000256" key="8">
    <source>
        <dbReference type="SAM" id="SignalP"/>
    </source>
</evidence>
<feature type="region of interest" description="Disordered" evidence="7">
    <location>
        <begin position="22"/>
        <end position="45"/>
    </location>
</feature>
<evidence type="ECO:0000256" key="5">
    <source>
        <dbReference type="ARBA" id="ARBA00023136"/>
    </source>
</evidence>
<evidence type="ECO:0000313" key="11">
    <source>
        <dbReference type="Proteomes" id="UP000593758"/>
    </source>
</evidence>
<keyword evidence="4 8" id="KW-0732">Signal</keyword>
<reference evidence="10 11" key="1">
    <citation type="submission" date="2020-10" db="EMBL/GenBank/DDBJ databases">
        <title>Haloactinobacterium sp. RN3S43, a bacterium isolated from saline soil.</title>
        <authorList>
            <person name="Sun J.-Q."/>
        </authorList>
    </citation>
    <scope>NUCLEOTIDE SEQUENCE [LARGE SCALE GENOMIC DNA]</scope>
    <source>
        <strain evidence="10 11">RN3S43</strain>
    </source>
</reference>
<dbReference type="GO" id="GO:0005886">
    <property type="term" value="C:plasma membrane"/>
    <property type="evidence" value="ECO:0007669"/>
    <property type="project" value="UniProtKB-SubCell"/>
</dbReference>
<protein>
    <submittedName>
        <fullName evidence="10">BMP family ABC transporter substrate-binding protein</fullName>
    </submittedName>
</protein>
<accession>A0A7M1SVX0</accession>
<dbReference type="RefSeq" id="WP_193498391.1">
    <property type="nucleotide sequence ID" value="NZ_CP063169.1"/>
</dbReference>
<dbReference type="Gene3D" id="3.40.50.2300">
    <property type="match status" value="2"/>
</dbReference>
<evidence type="ECO:0000313" key="10">
    <source>
        <dbReference type="EMBL" id="QOR71736.1"/>
    </source>
</evidence>
<comment type="subcellular location">
    <subcellularLocation>
        <location evidence="1">Cell membrane</location>
        <topology evidence="1">Lipid-anchor</topology>
    </subcellularLocation>
</comment>
<gene>
    <name evidence="10" type="ORF">IM660_05520</name>
</gene>
<dbReference type="PANTHER" id="PTHR34296">
    <property type="entry name" value="TRANSCRIPTIONAL ACTIVATOR PROTEIN MED"/>
    <property type="match status" value="1"/>
</dbReference>
<feature type="domain" description="ABC transporter substrate-binding protein PnrA-like" evidence="9">
    <location>
        <begin position="54"/>
        <end position="367"/>
    </location>
</feature>
<dbReference type="AlphaFoldDB" id="A0A7M1SVX0"/>
<proteinExistence type="inferred from homology"/>
<dbReference type="InterPro" id="IPR003760">
    <property type="entry name" value="PnrA-like"/>
</dbReference>
<evidence type="ECO:0000256" key="4">
    <source>
        <dbReference type="ARBA" id="ARBA00022729"/>
    </source>
</evidence>
<evidence type="ECO:0000256" key="6">
    <source>
        <dbReference type="ARBA" id="ARBA00023288"/>
    </source>
</evidence>
<dbReference type="InterPro" id="IPR008107">
    <property type="entry name" value="Mycoplasma_p48"/>
</dbReference>
<keyword evidence="3" id="KW-1003">Cell membrane</keyword>
<evidence type="ECO:0000256" key="1">
    <source>
        <dbReference type="ARBA" id="ARBA00004193"/>
    </source>
</evidence>
<dbReference type="PROSITE" id="PS51257">
    <property type="entry name" value="PROKAR_LIPOPROTEIN"/>
    <property type="match status" value="1"/>
</dbReference>
<dbReference type="SUPFAM" id="SSF53822">
    <property type="entry name" value="Periplasmic binding protein-like I"/>
    <property type="match status" value="1"/>
</dbReference>
<dbReference type="InterPro" id="IPR050957">
    <property type="entry name" value="BMP_lipoprotein"/>
</dbReference>
<evidence type="ECO:0000256" key="7">
    <source>
        <dbReference type="SAM" id="MobiDB-lite"/>
    </source>
</evidence>
<organism evidence="10 11">
    <name type="scientific">Ruania alkalisoli</name>
    <dbReference type="NCBI Taxonomy" id="2779775"/>
    <lineage>
        <taxon>Bacteria</taxon>
        <taxon>Bacillati</taxon>
        <taxon>Actinomycetota</taxon>
        <taxon>Actinomycetes</taxon>
        <taxon>Micrococcales</taxon>
        <taxon>Ruaniaceae</taxon>
        <taxon>Ruania</taxon>
    </lineage>
</organism>
<sequence length="372" mass="38493">MKKTLPAALVAAAALTLAACGAAPEEEPEATGEETTAGEETGGESTDFTACLISDEGGWDDASFNESAFNGLTQAEADLGIEVRDAESTDPGQYAANADAMVQAGCSLTVGVGFALEDTIQEVAEANPDLNFALVDSAFSDAEFNPVELDNAKPLLFNTQEAAFLAGYLAAGMTETGTVATYGGQPFPSVTIFMDGFVDGVAAYNEANGTDVQALGWDKEAQNGSMTGDFTNTENGYNTTQQFIADGADIILPVAGPVGSGSLRAAAEHEGVSVIWVDSDGYEQPANADYQQLILTSVLKQIQTAVYDTIDSSVGGEFSAEPYVGTLENGGVGLAPFHDFEDAVPAELQAEIEDLQAQIIAGELEVTSPSAN</sequence>
<dbReference type="PRINTS" id="PR01733">
    <property type="entry name" value="LIPPROTEIN48"/>
</dbReference>
<comment type="similarity">
    <text evidence="2">Belongs to the BMP lipoprotein family.</text>
</comment>